<dbReference type="Proteomes" id="UP001163324">
    <property type="component" value="Chromosome 2"/>
</dbReference>
<keyword evidence="2" id="KW-1185">Reference proteome</keyword>
<evidence type="ECO:0000313" key="1">
    <source>
        <dbReference type="EMBL" id="KAI9903253.1"/>
    </source>
</evidence>
<name>A0ACC0VAU6_9HYPO</name>
<gene>
    <name evidence="1" type="ORF">N3K66_002605</name>
</gene>
<sequence length="1238" mass="130511">MSMDTGVDPTAPNLNLGPEEKRVYGQLFRQADSGNAGIVTGEDAVKFFEKTRLDSRVLGEIWQIADKENRGFLTPAGFGTVLRLIAHAQAGREPTPEIALQQAPIPRFDTYQPAAPVPTSPPPVAATLQAQGSGVRVPPLPPTEAARFSTLFERQNLQNGLLPGDQTKGIFERSGLANEALGKIWQLADTEQRGALSQAEFVIAMHLLTSMRNGSMRALPNLLPPGLFEAASRRGSASAPRQSPQSTGISAIPRQLSGTSQPRTGSPLGRPPLGPPPAAAGSDWLVTPQDKARFDQFYNDLDKQNKGFITGEEAVPFLSQSSLAEDALAQIWDLADVNSRGQLTRDEFAVAMYLIRQHRSGRGALPTTLPPNLIPPSLRQQARPQTATSAFDDPTPTQQHPPPVPPVPPVPAVPQIQQPKSALDDLFGLDSSSSSPVPPTQNPMSTGGSNADPFAGSSASQPPSSPIKAALTGSTFKPFQPSSSFGRGLAHQPSSDPGKPLSGGDDLLGDDDVESKNLNNDSTELANISNQIGSLSKQMQDTQTKRTGTQNELNQTNTQKANFEQRLAQLRAAYEKEAEDTRALEEQLRKSRADTQKLQGECMQLDQTYRDVQKQHQEVANALHADQQENSQLRERIRVVNGEIAQLKPQIDKLKSDARQQKGLVAINKKQLSTTEGERDKLKAEAEDLGKSTEDISKQAPHGSPASQVASPALSTASGNNPFFKRSASTDIMGAFASPPARNYPEKSFDDVFGPAFGAPSSAAPPVTAFPKQHTGASSASVGSHSTAPGGSPTMPRASTMPVEPPAPPESRQISSNFLPFPNHSESLSSSRQVSPPASRGEGSGSDAQNPFPGDVAVDQTASGVPGAFPDEEKRDSPGAATPVPGDAGTTAEGSKDADGKRSSDPFSSMDQAKAKAEFDNAFEAFSSSNKGLATESPETSKKSTFDSEFPPISEIEREESDSESERGGFDDDFAPTSPPEQHKDKLPTGIPEPISAKDTEGVSPDQLQQPSSPATVTDSNAHTSGPQTSTVDDIFGSAATGAVPATSQAAPSNPPAAKNAFDDDDDFEGLEDAKEGSADEEGFANISRSGIDDFNPVFDSSPPPSQAKSESTAFGNESSFDFVQSTSATGGPAPTSGNQQVGGDGHDWDAIFAGLDSPSGATPPTAPGGDRPTTAEGGLTAERPAAPGRALTESGEHDDPIVKNLTGMGYTRNDAVAALEKFDYNLEKAANHLAGQP</sequence>
<protein>
    <submittedName>
        <fullName evidence="1">Uncharacterized protein</fullName>
    </submittedName>
</protein>
<organism evidence="1 2">
    <name type="scientific">Trichothecium roseum</name>
    <dbReference type="NCBI Taxonomy" id="47278"/>
    <lineage>
        <taxon>Eukaryota</taxon>
        <taxon>Fungi</taxon>
        <taxon>Dikarya</taxon>
        <taxon>Ascomycota</taxon>
        <taxon>Pezizomycotina</taxon>
        <taxon>Sordariomycetes</taxon>
        <taxon>Hypocreomycetidae</taxon>
        <taxon>Hypocreales</taxon>
        <taxon>Hypocreales incertae sedis</taxon>
        <taxon>Trichothecium</taxon>
    </lineage>
</organism>
<dbReference type="EMBL" id="CM047941">
    <property type="protein sequence ID" value="KAI9903253.1"/>
    <property type="molecule type" value="Genomic_DNA"/>
</dbReference>
<reference evidence="1" key="1">
    <citation type="submission" date="2022-10" db="EMBL/GenBank/DDBJ databases">
        <title>Complete Genome of Trichothecium roseum strain YXFP-22015, a Plant Pathogen Isolated from Citrus.</title>
        <authorList>
            <person name="Wang Y."/>
            <person name="Zhu L."/>
        </authorList>
    </citation>
    <scope>NUCLEOTIDE SEQUENCE</scope>
    <source>
        <strain evidence="1">YXFP-22015</strain>
    </source>
</reference>
<accession>A0ACC0VAU6</accession>
<comment type="caution">
    <text evidence="1">The sequence shown here is derived from an EMBL/GenBank/DDBJ whole genome shotgun (WGS) entry which is preliminary data.</text>
</comment>
<proteinExistence type="predicted"/>
<evidence type="ECO:0000313" key="2">
    <source>
        <dbReference type="Proteomes" id="UP001163324"/>
    </source>
</evidence>